<feature type="transmembrane region" description="Helical" evidence="7">
    <location>
        <begin position="403"/>
        <end position="425"/>
    </location>
</feature>
<feature type="transmembrane region" description="Helical" evidence="7">
    <location>
        <begin position="371"/>
        <end position="391"/>
    </location>
</feature>
<evidence type="ECO:0000256" key="6">
    <source>
        <dbReference type="ARBA" id="ARBA00023180"/>
    </source>
</evidence>
<dbReference type="WBParaSite" id="DME_0000924101-mRNA-1">
    <property type="protein sequence ID" value="DME_0000924101-mRNA-1"/>
    <property type="gene ID" value="DME_0000924101"/>
</dbReference>
<evidence type="ECO:0000256" key="1">
    <source>
        <dbReference type="ARBA" id="ARBA00004141"/>
    </source>
</evidence>
<protein>
    <submittedName>
        <fullName evidence="12">SSD domain-containing protein</fullName>
    </submittedName>
</protein>
<evidence type="ECO:0000313" key="12">
    <source>
        <dbReference type="WBParaSite" id="DME_0000924101-mRNA-1"/>
    </source>
</evidence>
<name>A0A0N4UMY5_DRAME</name>
<evidence type="ECO:0000313" key="9">
    <source>
        <dbReference type="EMBL" id="VDN53005.1"/>
    </source>
</evidence>
<keyword evidence="4 7" id="KW-1133">Transmembrane helix</keyword>
<reference evidence="12" key="1">
    <citation type="submission" date="2016-04" db="UniProtKB">
        <authorList>
            <consortium name="WormBaseParasite"/>
        </authorList>
    </citation>
    <scope>IDENTIFICATION</scope>
</reference>
<reference evidence="9 11" key="2">
    <citation type="submission" date="2018-11" db="EMBL/GenBank/DDBJ databases">
        <authorList>
            <consortium name="Pathogen Informatics"/>
        </authorList>
    </citation>
    <scope>NUCLEOTIDE SEQUENCE [LARGE SCALE GENOMIC DNA]</scope>
</reference>
<accession>A0A0N4UMY5</accession>
<dbReference type="GO" id="GO:0018996">
    <property type="term" value="P:molting cycle, collagen and cuticulin-based cuticle"/>
    <property type="evidence" value="ECO:0007669"/>
    <property type="project" value="TreeGrafter"/>
</dbReference>
<evidence type="ECO:0000256" key="7">
    <source>
        <dbReference type="SAM" id="Phobius"/>
    </source>
</evidence>
<evidence type="ECO:0000256" key="2">
    <source>
        <dbReference type="ARBA" id="ARBA00005585"/>
    </source>
</evidence>
<dbReference type="Gene3D" id="1.20.1640.10">
    <property type="entry name" value="Multidrug efflux transporter AcrB transmembrane domain"/>
    <property type="match status" value="2"/>
</dbReference>
<evidence type="ECO:0000313" key="11">
    <source>
        <dbReference type="Proteomes" id="UP000274756"/>
    </source>
</evidence>
<keyword evidence="11" id="KW-1185">Reference proteome</keyword>
<feature type="transmembrane region" description="Helical" evidence="7">
    <location>
        <begin position="296"/>
        <end position="316"/>
    </location>
</feature>
<organism evidence="10 12">
    <name type="scientific">Dracunculus medinensis</name>
    <name type="common">Guinea worm</name>
    <dbReference type="NCBI Taxonomy" id="318479"/>
    <lineage>
        <taxon>Eukaryota</taxon>
        <taxon>Metazoa</taxon>
        <taxon>Ecdysozoa</taxon>
        <taxon>Nematoda</taxon>
        <taxon>Chromadorea</taxon>
        <taxon>Rhabditida</taxon>
        <taxon>Spirurina</taxon>
        <taxon>Dracunculoidea</taxon>
        <taxon>Dracunculidae</taxon>
        <taxon>Dracunculus</taxon>
    </lineage>
</organism>
<evidence type="ECO:0000259" key="8">
    <source>
        <dbReference type="PROSITE" id="PS50156"/>
    </source>
</evidence>
<feature type="transmembrane region" description="Helical" evidence="7">
    <location>
        <begin position="261"/>
        <end position="284"/>
    </location>
</feature>
<evidence type="ECO:0000256" key="3">
    <source>
        <dbReference type="ARBA" id="ARBA00022692"/>
    </source>
</evidence>
<dbReference type="Pfam" id="PF02355">
    <property type="entry name" value="SecD_SecF_C"/>
    <property type="match status" value="1"/>
</dbReference>
<dbReference type="Pfam" id="PF02460">
    <property type="entry name" value="Patched"/>
    <property type="match status" value="1"/>
</dbReference>
<evidence type="ECO:0000313" key="10">
    <source>
        <dbReference type="Proteomes" id="UP000038040"/>
    </source>
</evidence>
<gene>
    <name evidence="9" type="ORF">DME_LOCUS2978</name>
</gene>
<dbReference type="GO" id="GO:0005886">
    <property type="term" value="C:plasma membrane"/>
    <property type="evidence" value="ECO:0007669"/>
    <property type="project" value="TreeGrafter"/>
</dbReference>
<feature type="domain" description="SSD" evidence="8">
    <location>
        <begin position="264"/>
        <end position="425"/>
    </location>
</feature>
<keyword evidence="6" id="KW-0325">Glycoprotein</keyword>
<feature type="transmembrane region" description="Helical" evidence="7">
    <location>
        <begin position="684"/>
        <end position="702"/>
    </location>
</feature>
<dbReference type="Proteomes" id="UP000038040">
    <property type="component" value="Unplaced"/>
</dbReference>
<dbReference type="InterPro" id="IPR051697">
    <property type="entry name" value="Patched_domain-protein"/>
</dbReference>
<keyword evidence="5 7" id="KW-0472">Membrane</keyword>
<evidence type="ECO:0000256" key="5">
    <source>
        <dbReference type="ARBA" id="ARBA00023136"/>
    </source>
</evidence>
<dbReference type="Proteomes" id="UP000274756">
    <property type="component" value="Unassembled WGS sequence"/>
</dbReference>
<comment type="similarity">
    <text evidence="2">Belongs to the patched family.</text>
</comment>
<dbReference type="GO" id="GO:0006897">
    <property type="term" value="P:endocytosis"/>
    <property type="evidence" value="ECO:0007669"/>
    <property type="project" value="TreeGrafter"/>
</dbReference>
<dbReference type="OrthoDB" id="6510177at2759"/>
<dbReference type="GO" id="GO:0030659">
    <property type="term" value="C:cytoplasmic vesicle membrane"/>
    <property type="evidence" value="ECO:0007669"/>
    <property type="project" value="TreeGrafter"/>
</dbReference>
<feature type="transmembrane region" description="Helical" evidence="7">
    <location>
        <begin position="811"/>
        <end position="830"/>
    </location>
</feature>
<keyword evidence="3 7" id="KW-0812">Transmembrane</keyword>
<dbReference type="PROSITE" id="PS50156">
    <property type="entry name" value="SSD"/>
    <property type="match status" value="1"/>
</dbReference>
<dbReference type="AlphaFoldDB" id="A0A0N4UMY5"/>
<dbReference type="InterPro" id="IPR048634">
    <property type="entry name" value="SecD_SecF_C"/>
</dbReference>
<feature type="transmembrane region" description="Helical" evidence="7">
    <location>
        <begin position="777"/>
        <end position="799"/>
    </location>
</feature>
<dbReference type="EMBL" id="UYYG01000093">
    <property type="protein sequence ID" value="VDN53005.1"/>
    <property type="molecule type" value="Genomic_DNA"/>
</dbReference>
<feature type="transmembrane region" description="Helical" evidence="7">
    <location>
        <begin position="708"/>
        <end position="731"/>
    </location>
</feature>
<dbReference type="InterPro" id="IPR003392">
    <property type="entry name" value="PTHD_SSD"/>
</dbReference>
<feature type="transmembrane region" description="Helical" evidence="7">
    <location>
        <begin position="328"/>
        <end position="351"/>
    </location>
</feature>
<dbReference type="InterPro" id="IPR000731">
    <property type="entry name" value="SSD"/>
</dbReference>
<feature type="transmembrane region" description="Helical" evidence="7">
    <location>
        <begin position="7"/>
        <end position="25"/>
    </location>
</feature>
<sequence>MRLTNPFGVLQDFLAIIFYKYGLFISNNPRLFIIIPVLITVALSFGIINITVQDDLRFLYSPLHSPARSEYNIHKTFTGDSINSTYIAIAVERNDKLKNLLRSEIASEIMDLNQYILHNLTINLNGRFYNFGRDICVRFDLCPVSNSVVQFFFDAFFANKKYQGDHRIRLDYPFLQFFERKFFLPLHLYGVELDGSNAIRSVQIVHLYYPIPSTDRETAESVEKSLIRPLREYINTKKEQSLIKASMFSFSLLKDEMTKNAVYTFPFISLTVLLLVSFTIPYSMTGDWITSKPLEALMGVLSSSFAIVSAAGFMFLIGSPFVYQLSNFVTVMPFLALAIGVDDTYVMLGAWQDTKRNLPPSKRMALTLQEAGSAITVTSITSMLSFGIGSYSTTPAISIFCRFIAVAVIFDWFYQVTFFAAVMIIGGKREAAGYHCVYVWKKMPLEEIKQSRESNFISPSHFLFADYIAPCLCRKVTRIIIIALYLVYIIFAIYGCSLMKPNLTPSKLLVDDSPLTHYLELAEEKIWSQGAVPRVYVNNAPDLSSNSNEIETMLKLAQELEEMDYSIGANSTQYWLRDFIKYRQYFDNKDEEFYENLQEFLNLSFNSHWKSYLQWDNHPTNKNKKIVRRFFFTTAYKIKNWKIRTHLLMQWRNITSKYANYGVIVYDENNFYSDQMLELQSTTFASLFTAVLAMIIVCILFIGDSSIVFWVVFTMVSMDIGIAGFLALWGADLDPTTVVNILMSIGLCIDFSTHVGYRIYRSEQRDPDARIRDALGAIGWPVVQGGVSTFLAIVVMILVPSHVVRTFARTSILVVLTGLFHGVFLLPVIIRSFAICNVNEKSTK</sequence>
<proteinExistence type="inferred from homology"/>
<feature type="transmembrane region" description="Helical" evidence="7">
    <location>
        <begin position="31"/>
        <end position="52"/>
    </location>
</feature>
<feature type="transmembrane region" description="Helical" evidence="7">
    <location>
        <begin position="479"/>
        <end position="499"/>
    </location>
</feature>
<evidence type="ECO:0000256" key="4">
    <source>
        <dbReference type="ARBA" id="ARBA00022989"/>
    </source>
</evidence>
<comment type="subcellular location">
    <subcellularLocation>
        <location evidence="1">Membrane</location>
        <topology evidence="1">Multi-pass membrane protein</topology>
    </subcellularLocation>
</comment>
<dbReference type="PANTHER" id="PTHR10796">
    <property type="entry name" value="PATCHED-RELATED"/>
    <property type="match status" value="1"/>
</dbReference>
<feature type="transmembrane region" description="Helical" evidence="7">
    <location>
        <begin position="738"/>
        <end position="757"/>
    </location>
</feature>
<dbReference type="SUPFAM" id="SSF82866">
    <property type="entry name" value="Multidrug efflux transporter AcrB transmembrane domain"/>
    <property type="match status" value="2"/>
</dbReference>
<dbReference type="PANTHER" id="PTHR10796:SF105">
    <property type="entry name" value="SSD DOMAIN-CONTAINING PROTEIN"/>
    <property type="match status" value="1"/>
</dbReference>